<dbReference type="Gene3D" id="3.20.20.210">
    <property type="match status" value="1"/>
</dbReference>
<keyword evidence="4 7" id="KW-0210">Decarboxylase</keyword>
<comment type="subunit">
    <text evidence="7">Homodimer.</text>
</comment>
<dbReference type="InterPro" id="IPR038071">
    <property type="entry name" value="UROD/MetE-like_sf"/>
</dbReference>
<feature type="site" description="Transition state stabilizer" evidence="7">
    <location>
        <position position="77"/>
    </location>
</feature>
<protein>
    <recommendedName>
        <fullName evidence="3 7">Uroporphyrinogen decarboxylase</fullName>
        <shortName evidence="7">UPD</shortName>
        <shortName evidence="7">URO-D</shortName>
        <ecNumber evidence="3 7">4.1.1.37</ecNumber>
    </recommendedName>
</protein>
<comment type="subcellular location">
    <subcellularLocation>
        <location evidence="7">Cytoplasm</location>
    </subcellularLocation>
</comment>
<evidence type="ECO:0000256" key="2">
    <source>
        <dbReference type="ARBA" id="ARBA00009935"/>
    </source>
</evidence>
<reference evidence="12 13" key="1">
    <citation type="submission" date="2022-02" db="EMBL/GenBank/DDBJ databases">
        <title>Genome sequence data of Kingella unionensis sp. nov. strain CICC 24913 (CCUG 75125).</title>
        <authorList>
            <person name="Xiao M."/>
        </authorList>
    </citation>
    <scope>NUCLEOTIDE SEQUENCE [LARGE SCALE GENOMIC DNA]</scope>
    <source>
        <strain evidence="12 13">CICC 24913</strain>
    </source>
</reference>
<keyword evidence="5 7" id="KW-0456">Lyase</keyword>
<evidence type="ECO:0000256" key="4">
    <source>
        <dbReference type="ARBA" id="ARBA00022793"/>
    </source>
</evidence>
<dbReference type="GO" id="GO:0004853">
    <property type="term" value="F:uroporphyrinogen decarboxylase activity"/>
    <property type="evidence" value="ECO:0007669"/>
    <property type="project" value="UniProtKB-EC"/>
</dbReference>
<evidence type="ECO:0000313" key="12">
    <source>
        <dbReference type="EMBL" id="MCG6504356.1"/>
    </source>
</evidence>
<feature type="binding site" evidence="7">
    <location>
        <position position="326"/>
    </location>
    <ligand>
        <name>substrate</name>
    </ligand>
</feature>
<dbReference type="PROSITE" id="PS00907">
    <property type="entry name" value="UROD_2"/>
    <property type="match status" value="1"/>
</dbReference>
<dbReference type="InterPro" id="IPR000257">
    <property type="entry name" value="Uroporphyrinogen_deCOase"/>
</dbReference>
<feature type="binding site" evidence="7">
    <location>
        <position position="208"/>
    </location>
    <ligand>
        <name>substrate</name>
    </ligand>
</feature>
<comment type="pathway">
    <text evidence="1 7 8">Porphyrin-containing compound metabolism; protoporphyrin-IX biosynthesis; coproporphyrinogen-III from 5-aminolevulinate: step 4/4.</text>
</comment>
<comment type="similarity">
    <text evidence="2 7 9">Belongs to the uroporphyrinogen decarboxylase family.</text>
</comment>
<dbReference type="SUPFAM" id="SSF51726">
    <property type="entry name" value="UROD/MetE-like"/>
    <property type="match status" value="1"/>
</dbReference>
<dbReference type="PROSITE" id="PS00906">
    <property type="entry name" value="UROD_1"/>
    <property type="match status" value="1"/>
</dbReference>
<evidence type="ECO:0000256" key="9">
    <source>
        <dbReference type="RuleBase" id="RU004169"/>
    </source>
</evidence>
<organism evidence="12 13">
    <name type="scientific">Kingella pumchi</name>
    <dbReference type="NCBI Taxonomy" id="2779506"/>
    <lineage>
        <taxon>Bacteria</taxon>
        <taxon>Pseudomonadati</taxon>
        <taxon>Pseudomonadota</taxon>
        <taxon>Betaproteobacteria</taxon>
        <taxon>Neisseriales</taxon>
        <taxon>Neisseriaceae</taxon>
        <taxon>Kingella</taxon>
    </lineage>
</organism>
<comment type="function">
    <text evidence="7">Catalyzes the decarboxylation of four acetate groups of uroporphyrinogen-III to yield coproporphyrinogen-III.</text>
</comment>
<comment type="caution">
    <text evidence="7">Lacks conserved residue(s) required for the propagation of feature annotation.</text>
</comment>
<evidence type="ECO:0000259" key="10">
    <source>
        <dbReference type="PROSITE" id="PS00906"/>
    </source>
</evidence>
<evidence type="ECO:0000256" key="6">
    <source>
        <dbReference type="ARBA" id="ARBA00023244"/>
    </source>
</evidence>
<evidence type="ECO:0000256" key="1">
    <source>
        <dbReference type="ARBA" id="ARBA00004804"/>
    </source>
</evidence>
<feature type="domain" description="Uroporphyrinogen decarboxylase (URO-D)" evidence="11">
    <location>
        <begin position="141"/>
        <end position="157"/>
    </location>
</feature>
<feature type="domain" description="Uroporphyrinogen decarboxylase (URO-D)" evidence="10">
    <location>
        <begin position="22"/>
        <end position="31"/>
    </location>
</feature>
<dbReference type="EMBL" id="JAKOOW010000026">
    <property type="protein sequence ID" value="MCG6504356.1"/>
    <property type="molecule type" value="Genomic_DNA"/>
</dbReference>
<dbReference type="HAMAP" id="MF_00218">
    <property type="entry name" value="URO_D"/>
    <property type="match status" value="1"/>
</dbReference>
<proteinExistence type="inferred from homology"/>
<name>A0ABS9NQF4_9NEIS</name>
<evidence type="ECO:0000256" key="7">
    <source>
        <dbReference type="HAMAP-Rule" id="MF_00218"/>
    </source>
</evidence>
<dbReference type="Proteomes" id="UP001298424">
    <property type="component" value="Unassembled WGS sequence"/>
</dbReference>
<dbReference type="Pfam" id="PF01208">
    <property type="entry name" value="URO-D"/>
    <property type="match status" value="1"/>
</dbReference>
<dbReference type="EC" id="4.1.1.37" evidence="3 7"/>
<evidence type="ECO:0000259" key="11">
    <source>
        <dbReference type="PROSITE" id="PS00907"/>
    </source>
</evidence>
<evidence type="ECO:0000256" key="3">
    <source>
        <dbReference type="ARBA" id="ARBA00012288"/>
    </source>
</evidence>
<gene>
    <name evidence="7 12" type="primary">hemE</name>
    <name evidence="12" type="ORF">MB824_07590</name>
</gene>
<dbReference type="NCBIfam" id="TIGR01464">
    <property type="entry name" value="hemE"/>
    <property type="match status" value="1"/>
</dbReference>
<evidence type="ECO:0000313" key="13">
    <source>
        <dbReference type="Proteomes" id="UP001298424"/>
    </source>
</evidence>
<dbReference type="PANTHER" id="PTHR21091">
    <property type="entry name" value="METHYLTETRAHYDROFOLATE:HOMOCYSTEINE METHYLTRANSFERASE RELATED"/>
    <property type="match status" value="1"/>
</dbReference>
<feature type="binding site" evidence="7">
    <location>
        <begin position="27"/>
        <end position="31"/>
    </location>
    <ligand>
        <name>substrate</name>
    </ligand>
</feature>
<sequence>MDTLQNDTYLRALLRQPTDYTPVWMMRQAGRYLPEYRASRARAGSFLDLCKNTELATEVTLQPLDRFDLDAAILFSDILTVPDAMGLGLYFAEGEGPKFEKPLQHETDIAALAVPDMDKLRYVFDAVASIRRALNGRVPLIGFSGSPFTLACYMVEGSGSKEWRTLKTMMYARPELLHRILDITAQAVADYLNTQIEHGAQAVQIFDTWGGTLSPAAFEEFSLAYMRRIVGSLKREHQGRRVPVVLFTKGGGLWLEQMADAGADALGLDWTCDIGSARSRVGSRVALQGNLDPAALYGSPESIRAETARILESYGKGSGHVFNLGHGISQFADPEHAKVLVDAVHELSRPYHQA</sequence>
<keyword evidence="7" id="KW-0963">Cytoplasm</keyword>
<keyword evidence="13" id="KW-1185">Reference proteome</keyword>
<dbReference type="CDD" id="cd00717">
    <property type="entry name" value="URO-D"/>
    <property type="match status" value="1"/>
</dbReference>
<comment type="caution">
    <text evidence="12">The sequence shown here is derived from an EMBL/GenBank/DDBJ whole genome shotgun (WGS) entry which is preliminary data.</text>
</comment>
<dbReference type="PANTHER" id="PTHR21091:SF169">
    <property type="entry name" value="UROPORPHYRINOGEN DECARBOXYLASE"/>
    <property type="match status" value="1"/>
</dbReference>
<feature type="binding site" evidence="7">
    <location>
        <position position="77"/>
    </location>
    <ligand>
        <name>substrate</name>
    </ligand>
</feature>
<dbReference type="RefSeq" id="WP_238747754.1">
    <property type="nucleotide sequence ID" value="NZ_JAKOOW010000026.1"/>
</dbReference>
<comment type="catalytic activity">
    <reaction evidence="7 8">
        <text>uroporphyrinogen III + 4 H(+) = coproporphyrinogen III + 4 CO2</text>
        <dbReference type="Rhea" id="RHEA:19865"/>
        <dbReference type="ChEBI" id="CHEBI:15378"/>
        <dbReference type="ChEBI" id="CHEBI:16526"/>
        <dbReference type="ChEBI" id="CHEBI:57308"/>
        <dbReference type="ChEBI" id="CHEBI:57309"/>
        <dbReference type="EC" id="4.1.1.37"/>
    </reaction>
</comment>
<dbReference type="InterPro" id="IPR006361">
    <property type="entry name" value="Uroporphyrinogen_deCO2ase_HemE"/>
</dbReference>
<feature type="binding site" evidence="7">
    <location>
        <position position="153"/>
    </location>
    <ligand>
        <name>substrate</name>
    </ligand>
</feature>
<evidence type="ECO:0000256" key="8">
    <source>
        <dbReference type="RuleBase" id="RU000554"/>
    </source>
</evidence>
<evidence type="ECO:0000256" key="5">
    <source>
        <dbReference type="ARBA" id="ARBA00023239"/>
    </source>
</evidence>
<keyword evidence="6 7" id="KW-0627">Porphyrin biosynthesis</keyword>
<accession>A0ABS9NQF4</accession>